<organism evidence="1 2">
    <name type="scientific">Streptomyces cremeus</name>
    <dbReference type="NCBI Taxonomy" id="66881"/>
    <lineage>
        <taxon>Bacteria</taxon>
        <taxon>Bacillati</taxon>
        <taxon>Actinomycetota</taxon>
        <taxon>Actinomycetes</taxon>
        <taxon>Kitasatosporales</taxon>
        <taxon>Streptomycetaceae</taxon>
        <taxon>Streptomyces</taxon>
    </lineage>
</organism>
<reference evidence="1 2" key="1">
    <citation type="submission" date="2024-09" db="EMBL/GenBank/DDBJ databases">
        <authorList>
            <person name="Sun Q."/>
            <person name="Mori K."/>
        </authorList>
    </citation>
    <scope>NUCLEOTIDE SEQUENCE [LARGE SCALE GENOMIC DNA]</scope>
    <source>
        <strain evidence="1 2">JCM 4362</strain>
    </source>
</reference>
<protein>
    <submittedName>
        <fullName evidence="1">SRPBCC family protein</fullName>
    </submittedName>
</protein>
<evidence type="ECO:0000313" key="1">
    <source>
        <dbReference type="EMBL" id="MFB9518791.1"/>
    </source>
</evidence>
<dbReference type="Pfam" id="PF10604">
    <property type="entry name" value="Polyketide_cyc2"/>
    <property type="match status" value="1"/>
</dbReference>
<accession>A0ABV5P8C5</accession>
<comment type="caution">
    <text evidence="1">The sequence shown here is derived from an EMBL/GenBank/DDBJ whole genome shotgun (WGS) entry which is preliminary data.</text>
</comment>
<proteinExistence type="predicted"/>
<dbReference type="InterPro" id="IPR019587">
    <property type="entry name" value="Polyketide_cyclase/dehydratase"/>
</dbReference>
<dbReference type="InterPro" id="IPR023393">
    <property type="entry name" value="START-like_dom_sf"/>
</dbReference>
<dbReference type="Gene3D" id="3.30.530.20">
    <property type="match status" value="1"/>
</dbReference>
<dbReference type="Proteomes" id="UP001589718">
    <property type="component" value="Unassembled WGS sequence"/>
</dbReference>
<sequence>MNPTERRWSVEESVFVKAPADRVYAAVADVRSMARWSPECVAVRGVAAGPARTGARFVGFNRKGPFFWFTGCRVTRAEPGVDFAFRVSSFGLPVALWGYRLAPEADGTRVTEYWRDLRTGRYGKVTQAMGRIFTGTRPEVRHLANEAGMRATLERLRRELESR</sequence>
<dbReference type="RefSeq" id="WP_345217377.1">
    <property type="nucleotide sequence ID" value="NZ_BAAAXE010000001.1"/>
</dbReference>
<gene>
    <name evidence="1" type="ORF">ACFFTU_02345</name>
</gene>
<name>A0ABV5P8C5_STRCM</name>
<keyword evidence="2" id="KW-1185">Reference proteome</keyword>
<evidence type="ECO:0000313" key="2">
    <source>
        <dbReference type="Proteomes" id="UP001589718"/>
    </source>
</evidence>
<dbReference type="EMBL" id="JBHMCR010000002">
    <property type="protein sequence ID" value="MFB9518791.1"/>
    <property type="molecule type" value="Genomic_DNA"/>
</dbReference>
<dbReference type="CDD" id="cd07812">
    <property type="entry name" value="SRPBCC"/>
    <property type="match status" value="1"/>
</dbReference>
<dbReference type="SUPFAM" id="SSF55961">
    <property type="entry name" value="Bet v1-like"/>
    <property type="match status" value="1"/>
</dbReference>